<evidence type="ECO:0000313" key="2">
    <source>
        <dbReference type="EMBL" id="OGM63422.1"/>
    </source>
</evidence>
<dbReference type="Proteomes" id="UP000177082">
    <property type="component" value="Unassembled WGS sequence"/>
</dbReference>
<dbReference type="STRING" id="1802519.A2961_03085"/>
<feature type="transmembrane region" description="Helical" evidence="1">
    <location>
        <begin position="198"/>
        <end position="218"/>
    </location>
</feature>
<evidence type="ECO:0000256" key="1">
    <source>
        <dbReference type="SAM" id="Phobius"/>
    </source>
</evidence>
<feature type="transmembrane region" description="Helical" evidence="1">
    <location>
        <begin position="134"/>
        <end position="153"/>
    </location>
</feature>
<feature type="transmembrane region" description="Helical" evidence="1">
    <location>
        <begin position="324"/>
        <end position="341"/>
    </location>
</feature>
<feature type="transmembrane region" description="Helical" evidence="1">
    <location>
        <begin position="298"/>
        <end position="318"/>
    </location>
</feature>
<feature type="transmembrane region" description="Helical" evidence="1">
    <location>
        <begin position="353"/>
        <end position="371"/>
    </location>
</feature>
<name>A0A1F8BHB4_9BACT</name>
<comment type="caution">
    <text evidence="2">The sequence shown here is derived from an EMBL/GenBank/DDBJ whole genome shotgun (WGS) entry which is preliminary data.</text>
</comment>
<proteinExistence type="predicted"/>
<feature type="transmembrane region" description="Helical" evidence="1">
    <location>
        <begin position="84"/>
        <end position="104"/>
    </location>
</feature>
<keyword evidence="1" id="KW-0812">Transmembrane</keyword>
<accession>A0A1F8BHB4</accession>
<sequence length="379" mass="43350">MPIFILTFVIYKLFGPVGNTPYNYFTRLSAAFLNGQFWIAENPPWLSELVPGGSNKFYIVYPPMPAIASLPFVAIFGKDFPQQILAHLMGAGIVLLTVKLALRIKSNYKVAFWSGTLVGLGSVVWFLSSVGSSWYLGQISAMFFMLFALLEVAGKKRGLIIGTFLGASYLSRIHTVLALPLFIYLIAKDRKSSFLKDVFQIVVGFLPFLMFNSLYNYARFGVIWDKGYLLIPEIFEEPWYQNGLFHPSYIGRHLEVIFKGLPVIKNTFPYIQPSWSGMAIWITTPAFIYSIKTIRQKWAVPFWLTILAIASVVFMHGTTGFAQFGYRFAVDFYPFLIFLIIKNVTKTDLKWHHWLLLFISVGVNFWGVLWINKFGWVSY</sequence>
<keyword evidence="1" id="KW-0472">Membrane</keyword>
<protein>
    <recommendedName>
        <fullName evidence="4">Glycosyltransferase RgtA/B/C/D-like domain-containing protein</fullName>
    </recommendedName>
</protein>
<evidence type="ECO:0000313" key="3">
    <source>
        <dbReference type="Proteomes" id="UP000177082"/>
    </source>
</evidence>
<feature type="transmembrane region" description="Helical" evidence="1">
    <location>
        <begin position="110"/>
        <end position="127"/>
    </location>
</feature>
<reference evidence="2 3" key="1">
    <citation type="journal article" date="2016" name="Nat. Commun.">
        <title>Thousands of microbial genomes shed light on interconnected biogeochemical processes in an aquifer system.</title>
        <authorList>
            <person name="Anantharaman K."/>
            <person name="Brown C.T."/>
            <person name="Hug L.A."/>
            <person name="Sharon I."/>
            <person name="Castelle C.J."/>
            <person name="Probst A.J."/>
            <person name="Thomas B.C."/>
            <person name="Singh A."/>
            <person name="Wilkins M.J."/>
            <person name="Karaoz U."/>
            <person name="Brodie E.L."/>
            <person name="Williams K.H."/>
            <person name="Hubbard S.S."/>
            <person name="Banfield J.F."/>
        </authorList>
    </citation>
    <scope>NUCLEOTIDE SEQUENCE [LARGE SCALE GENOMIC DNA]</scope>
</reference>
<feature type="transmembrane region" description="Helical" evidence="1">
    <location>
        <begin position="159"/>
        <end position="186"/>
    </location>
</feature>
<dbReference type="AlphaFoldDB" id="A0A1F8BHB4"/>
<dbReference type="EMBL" id="MGHF01000017">
    <property type="protein sequence ID" value="OGM63422.1"/>
    <property type="molecule type" value="Genomic_DNA"/>
</dbReference>
<gene>
    <name evidence="2" type="ORF">A2961_03085</name>
</gene>
<evidence type="ECO:0008006" key="4">
    <source>
        <dbReference type="Google" id="ProtNLM"/>
    </source>
</evidence>
<organism evidence="2 3">
    <name type="scientific">Candidatus Woesebacteria bacterium RIFCSPLOWO2_01_FULL_39_21</name>
    <dbReference type="NCBI Taxonomy" id="1802519"/>
    <lineage>
        <taxon>Bacteria</taxon>
        <taxon>Candidatus Woeseibacteriota</taxon>
    </lineage>
</organism>
<keyword evidence="1" id="KW-1133">Transmembrane helix</keyword>